<dbReference type="PROSITE" id="PS00217">
    <property type="entry name" value="SUGAR_TRANSPORT_2"/>
    <property type="match status" value="1"/>
</dbReference>
<reference evidence="6 7" key="1">
    <citation type="submission" date="2018-02" db="EMBL/GenBank/DDBJ databases">
        <title>The genomes of Aspergillus section Nigri reveals drivers in fungal speciation.</title>
        <authorList>
            <consortium name="DOE Joint Genome Institute"/>
            <person name="Vesth T.C."/>
            <person name="Nybo J."/>
            <person name="Theobald S."/>
            <person name="Brandl J."/>
            <person name="Frisvad J.C."/>
            <person name="Nielsen K.F."/>
            <person name="Lyhne E.K."/>
            <person name="Kogle M.E."/>
            <person name="Kuo A."/>
            <person name="Riley R."/>
            <person name="Clum A."/>
            <person name="Nolan M."/>
            <person name="Lipzen A."/>
            <person name="Salamov A."/>
            <person name="Henrissat B."/>
            <person name="Wiebenga A."/>
            <person name="De vries R.P."/>
            <person name="Grigoriev I.V."/>
            <person name="Mortensen U.H."/>
            <person name="Andersen M.R."/>
            <person name="Baker S.E."/>
        </authorList>
    </citation>
    <scope>NUCLEOTIDE SEQUENCE [LARGE SCALE GENOMIC DNA]</scope>
    <source>
        <strain evidence="6 7">CBS 121057</strain>
    </source>
</reference>
<evidence type="ECO:0000256" key="4">
    <source>
        <dbReference type="ARBA" id="ARBA00023136"/>
    </source>
</evidence>
<evidence type="ECO:0008006" key="8">
    <source>
        <dbReference type="Google" id="ProtNLM"/>
    </source>
</evidence>
<dbReference type="InterPro" id="IPR050360">
    <property type="entry name" value="MFS_Sugar_Transporters"/>
</dbReference>
<keyword evidence="4 5" id="KW-0472">Membrane</keyword>
<dbReference type="InterPro" id="IPR036259">
    <property type="entry name" value="MFS_trans_sf"/>
</dbReference>
<name>A0A319EL47_ASPSB</name>
<feature type="transmembrane region" description="Helical" evidence="5">
    <location>
        <begin position="12"/>
        <end position="31"/>
    </location>
</feature>
<evidence type="ECO:0000313" key="6">
    <source>
        <dbReference type="EMBL" id="PYI04454.1"/>
    </source>
</evidence>
<dbReference type="Proteomes" id="UP000248423">
    <property type="component" value="Unassembled WGS sequence"/>
</dbReference>
<dbReference type="GO" id="GO:0005351">
    <property type="term" value="F:carbohydrate:proton symporter activity"/>
    <property type="evidence" value="ECO:0007669"/>
    <property type="project" value="TreeGrafter"/>
</dbReference>
<evidence type="ECO:0000256" key="3">
    <source>
        <dbReference type="ARBA" id="ARBA00022989"/>
    </source>
</evidence>
<sequence>MCYACRSSQRLLGLKGTFWIASLCILISRIAQVVDTHYEAVIIVGRILIGLGVGQFTATSLLYIGQIAPTKIRGPALMSYQFLQSRTQRMASGLSQGTEKGNSSLALGDCQIT</sequence>
<dbReference type="AlphaFoldDB" id="A0A319EL47"/>
<evidence type="ECO:0000256" key="5">
    <source>
        <dbReference type="SAM" id="Phobius"/>
    </source>
</evidence>
<dbReference type="VEuPathDB" id="FungiDB:BO78DRAFT_171940"/>
<accession>A0A319EL47</accession>
<evidence type="ECO:0000256" key="1">
    <source>
        <dbReference type="ARBA" id="ARBA00004141"/>
    </source>
</evidence>
<dbReference type="OrthoDB" id="6612291at2759"/>
<comment type="subcellular location">
    <subcellularLocation>
        <location evidence="1">Membrane</location>
        <topology evidence="1">Multi-pass membrane protein</topology>
    </subcellularLocation>
</comment>
<keyword evidence="2 5" id="KW-0812">Transmembrane</keyword>
<keyword evidence="7" id="KW-1185">Reference proteome</keyword>
<gene>
    <name evidence="6" type="ORF">BO78DRAFT_171940</name>
</gene>
<feature type="transmembrane region" description="Helical" evidence="5">
    <location>
        <begin position="43"/>
        <end position="64"/>
    </location>
</feature>
<dbReference type="PANTHER" id="PTHR48022">
    <property type="entry name" value="PLASTIDIC GLUCOSE TRANSPORTER 4"/>
    <property type="match status" value="1"/>
</dbReference>
<dbReference type="Gene3D" id="1.20.1250.20">
    <property type="entry name" value="MFS general substrate transporter like domains"/>
    <property type="match status" value="1"/>
</dbReference>
<evidence type="ECO:0000256" key="2">
    <source>
        <dbReference type="ARBA" id="ARBA00022692"/>
    </source>
</evidence>
<evidence type="ECO:0000313" key="7">
    <source>
        <dbReference type="Proteomes" id="UP000248423"/>
    </source>
</evidence>
<dbReference type="PANTHER" id="PTHR48022:SF77">
    <property type="entry name" value="MAJOR FACILITATOR SUPERFAMILY (MFS) PROFILE DOMAIN-CONTAINING PROTEIN"/>
    <property type="match status" value="1"/>
</dbReference>
<dbReference type="EMBL" id="KZ826369">
    <property type="protein sequence ID" value="PYI04454.1"/>
    <property type="molecule type" value="Genomic_DNA"/>
</dbReference>
<keyword evidence="3 5" id="KW-1133">Transmembrane helix</keyword>
<dbReference type="GO" id="GO:0016020">
    <property type="term" value="C:membrane"/>
    <property type="evidence" value="ECO:0007669"/>
    <property type="project" value="UniProtKB-SubCell"/>
</dbReference>
<dbReference type="Pfam" id="PF00083">
    <property type="entry name" value="Sugar_tr"/>
    <property type="match status" value="1"/>
</dbReference>
<dbReference type="InterPro" id="IPR005829">
    <property type="entry name" value="Sugar_transporter_CS"/>
</dbReference>
<protein>
    <recommendedName>
        <fullName evidence="8">Major facilitator superfamily (MFS) profile domain-containing protein</fullName>
    </recommendedName>
</protein>
<dbReference type="SUPFAM" id="SSF103473">
    <property type="entry name" value="MFS general substrate transporter"/>
    <property type="match status" value="1"/>
</dbReference>
<dbReference type="STRING" id="1448318.A0A319EL47"/>
<organism evidence="6 7">
    <name type="scientific">Aspergillus sclerotiicarbonarius (strain CBS 121057 / IBT 28362)</name>
    <dbReference type="NCBI Taxonomy" id="1448318"/>
    <lineage>
        <taxon>Eukaryota</taxon>
        <taxon>Fungi</taxon>
        <taxon>Dikarya</taxon>
        <taxon>Ascomycota</taxon>
        <taxon>Pezizomycotina</taxon>
        <taxon>Eurotiomycetes</taxon>
        <taxon>Eurotiomycetidae</taxon>
        <taxon>Eurotiales</taxon>
        <taxon>Aspergillaceae</taxon>
        <taxon>Aspergillus</taxon>
        <taxon>Aspergillus subgen. Circumdati</taxon>
    </lineage>
</organism>
<dbReference type="InterPro" id="IPR005828">
    <property type="entry name" value="MFS_sugar_transport-like"/>
</dbReference>
<proteinExistence type="predicted"/>